<dbReference type="GO" id="GO:0007166">
    <property type="term" value="P:cell surface receptor signaling pathway"/>
    <property type="evidence" value="ECO:0007669"/>
    <property type="project" value="InterPro"/>
</dbReference>
<feature type="transmembrane region" description="Helical" evidence="12">
    <location>
        <begin position="349"/>
        <end position="366"/>
    </location>
</feature>
<feature type="transmembrane region" description="Helical" evidence="12">
    <location>
        <begin position="261"/>
        <end position="282"/>
    </location>
</feature>
<keyword evidence="10" id="KW-0807">Transducer</keyword>
<dbReference type="Pfam" id="PF00002">
    <property type="entry name" value="7tm_2"/>
    <property type="match status" value="1"/>
</dbReference>
<dbReference type="GO" id="GO:0005886">
    <property type="term" value="C:plasma membrane"/>
    <property type="evidence" value="ECO:0007669"/>
    <property type="project" value="UniProtKB-SubCell"/>
</dbReference>
<keyword evidence="4 12" id="KW-0812">Transmembrane</keyword>
<dbReference type="InterPro" id="IPR050332">
    <property type="entry name" value="GPCR_2"/>
</dbReference>
<dbReference type="InterPro" id="IPR001879">
    <property type="entry name" value="GPCR_2_extracellular_dom"/>
</dbReference>
<keyword evidence="6" id="KW-0297">G-protein coupled receptor</keyword>
<name>A0A915NYZ8_9BILA</name>
<keyword evidence="7 12" id="KW-0472">Membrane</keyword>
<evidence type="ECO:0000256" key="9">
    <source>
        <dbReference type="ARBA" id="ARBA00023180"/>
    </source>
</evidence>
<accession>A0A915NYZ8</accession>
<evidence type="ECO:0000256" key="1">
    <source>
        <dbReference type="ARBA" id="ARBA00004651"/>
    </source>
</evidence>
<dbReference type="InterPro" id="IPR036445">
    <property type="entry name" value="GPCR_2_extracell_dom_sf"/>
</dbReference>
<dbReference type="GO" id="GO:0008528">
    <property type="term" value="F:G protein-coupled peptide receptor activity"/>
    <property type="evidence" value="ECO:0007669"/>
    <property type="project" value="TreeGrafter"/>
</dbReference>
<dbReference type="GO" id="GO:0007188">
    <property type="term" value="P:adenylate cyclase-modulating G protein-coupled receptor signaling pathway"/>
    <property type="evidence" value="ECO:0007669"/>
    <property type="project" value="TreeGrafter"/>
</dbReference>
<dbReference type="InterPro" id="IPR000832">
    <property type="entry name" value="GPCR_2_secretin-like"/>
</dbReference>
<feature type="transmembrane region" description="Helical" evidence="12">
    <location>
        <begin position="216"/>
        <end position="240"/>
    </location>
</feature>
<reference evidence="16" key="1">
    <citation type="submission" date="2022-11" db="UniProtKB">
        <authorList>
            <consortium name="WormBaseParasite"/>
        </authorList>
    </citation>
    <scope>IDENTIFICATION</scope>
</reference>
<keyword evidence="15" id="KW-1185">Reference proteome</keyword>
<dbReference type="Pfam" id="PF02793">
    <property type="entry name" value="HRM"/>
    <property type="match status" value="1"/>
</dbReference>
<keyword evidence="5 12" id="KW-1133">Transmembrane helix</keyword>
<dbReference type="PANTHER" id="PTHR45620:SF37">
    <property type="entry name" value="G_PROTEIN_RECEP_F2_4 DOMAIN-CONTAINING PROTEIN"/>
    <property type="match status" value="1"/>
</dbReference>
<dbReference type="PROSITE" id="PS00649">
    <property type="entry name" value="G_PROTEIN_RECEP_F2_1"/>
    <property type="match status" value="1"/>
</dbReference>
<sequence length="603" mass="69266">MTLSESATCFKIKDLLNNYNIFNTPLNTAENELTDEVEESEFNYLVQQQSSLCEPDFDRSLCWYNVSLGSIGQRPCPFQFCKSLPECEFMEQTYTASRYCFENGTWGDSMYGQCIQLLKVYPQCVAGYCRTCPNLLRDTVIRVSLSLSVVSVCVLLAALVLFSAFDSVQCRRLSIHKNLAAAFVLRFAILALWTFLNTRNAFQDCSQFAPLHLRQWEWLCKSLLFGLIYFQVASVMWMLIEGVYLYSRFTVFAMRRSEAPYFVYLFTGWVLPFLVVASWATIHERQSESRSFCWLPYAKGPHLWILAGTMGMALILNVFLLLLIIIILVRKLRHESSAESRQIWRTVKATMLLVPLLGVSNVPLFYEPPQPSAFYMLGSAILQHSQLYCFLNAEIQNALKRQISKVPLLRAILSGGSRESRRQFETERTFIPAGQTDEDLQMSDLPMRCKNGTVRGPRINGKTKQSNSMNAGINWHANNNNNNNCKLEENEEVKFEKDYSDFMSTSFLSGTNLINLDENLNERGEGKNKNEEEIERRRAETQSADDIRSLEQQLNQMKESQTSTQLELEEIRKRELALINENTLLRQNLAECLQKAENGEKKV</sequence>
<dbReference type="PROSITE" id="PS50227">
    <property type="entry name" value="G_PROTEIN_RECEP_F2_3"/>
    <property type="match status" value="1"/>
</dbReference>
<feature type="domain" description="G-protein coupled receptors family 2 profile 1" evidence="13">
    <location>
        <begin position="32"/>
        <end position="118"/>
    </location>
</feature>
<comment type="subcellular location">
    <subcellularLocation>
        <location evidence="1">Cell membrane</location>
        <topology evidence="1">Multi-pass membrane protein</topology>
    </subcellularLocation>
</comment>
<dbReference type="WBParaSite" id="scf7180000421470.g7004">
    <property type="protein sequence ID" value="scf7180000421470.g7004"/>
    <property type="gene ID" value="scf7180000421470.g7004"/>
</dbReference>
<feature type="region of interest" description="Disordered" evidence="11">
    <location>
        <begin position="520"/>
        <end position="545"/>
    </location>
</feature>
<evidence type="ECO:0000256" key="10">
    <source>
        <dbReference type="ARBA" id="ARBA00023224"/>
    </source>
</evidence>
<dbReference type="Gene3D" id="4.10.1240.10">
    <property type="entry name" value="GPCR, family 2, extracellular hormone receptor domain"/>
    <property type="match status" value="1"/>
</dbReference>
<dbReference type="SUPFAM" id="SSF111418">
    <property type="entry name" value="Hormone receptor domain"/>
    <property type="match status" value="1"/>
</dbReference>
<comment type="similarity">
    <text evidence="2">Belongs to the G-protein coupled receptor 2 family.</text>
</comment>
<evidence type="ECO:0000256" key="3">
    <source>
        <dbReference type="ARBA" id="ARBA00022475"/>
    </source>
</evidence>
<dbReference type="PROSITE" id="PS50261">
    <property type="entry name" value="G_PROTEIN_RECEP_F2_4"/>
    <property type="match status" value="1"/>
</dbReference>
<evidence type="ECO:0000256" key="6">
    <source>
        <dbReference type="ARBA" id="ARBA00023040"/>
    </source>
</evidence>
<keyword evidence="3" id="KW-1003">Cell membrane</keyword>
<evidence type="ECO:0000313" key="16">
    <source>
        <dbReference type="WBParaSite" id="scf7180000421470.g7004"/>
    </source>
</evidence>
<evidence type="ECO:0000256" key="8">
    <source>
        <dbReference type="ARBA" id="ARBA00023170"/>
    </source>
</evidence>
<dbReference type="Proteomes" id="UP000887560">
    <property type="component" value="Unplaced"/>
</dbReference>
<proteinExistence type="inferred from homology"/>
<feature type="domain" description="G-protein coupled receptors family 2 profile 2" evidence="14">
    <location>
        <begin position="140"/>
        <end position="392"/>
    </location>
</feature>
<evidence type="ECO:0000256" key="2">
    <source>
        <dbReference type="ARBA" id="ARBA00005314"/>
    </source>
</evidence>
<organism evidence="15 16">
    <name type="scientific">Meloidogyne floridensis</name>
    <dbReference type="NCBI Taxonomy" id="298350"/>
    <lineage>
        <taxon>Eukaryota</taxon>
        <taxon>Metazoa</taxon>
        <taxon>Ecdysozoa</taxon>
        <taxon>Nematoda</taxon>
        <taxon>Chromadorea</taxon>
        <taxon>Rhabditida</taxon>
        <taxon>Tylenchina</taxon>
        <taxon>Tylenchomorpha</taxon>
        <taxon>Tylenchoidea</taxon>
        <taxon>Meloidogynidae</taxon>
        <taxon>Meloidogyninae</taxon>
        <taxon>Meloidogyne</taxon>
    </lineage>
</organism>
<evidence type="ECO:0000256" key="12">
    <source>
        <dbReference type="SAM" id="Phobius"/>
    </source>
</evidence>
<dbReference type="PANTHER" id="PTHR45620">
    <property type="entry name" value="PDF RECEPTOR-LIKE PROTEIN-RELATED"/>
    <property type="match status" value="1"/>
</dbReference>
<evidence type="ECO:0000259" key="14">
    <source>
        <dbReference type="PROSITE" id="PS50261"/>
    </source>
</evidence>
<keyword evidence="9" id="KW-0325">Glycoprotein</keyword>
<feature type="transmembrane region" description="Helical" evidence="12">
    <location>
        <begin position="143"/>
        <end position="165"/>
    </location>
</feature>
<dbReference type="InterPro" id="IPR017981">
    <property type="entry name" value="GPCR_2-like_7TM"/>
</dbReference>
<evidence type="ECO:0000256" key="4">
    <source>
        <dbReference type="ARBA" id="ARBA00022692"/>
    </source>
</evidence>
<evidence type="ECO:0000256" key="7">
    <source>
        <dbReference type="ARBA" id="ARBA00023136"/>
    </source>
</evidence>
<evidence type="ECO:0000256" key="5">
    <source>
        <dbReference type="ARBA" id="ARBA00022989"/>
    </source>
</evidence>
<dbReference type="InterPro" id="IPR017983">
    <property type="entry name" value="GPCR_2_secretin-like_CS"/>
</dbReference>
<evidence type="ECO:0000259" key="13">
    <source>
        <dbReference type="PROSITE" id="PS50227"/>
    </source>
</evidence>
<protein>
    <submittedName>
        <fullName evidence="16">Uncharacterized protein</fullName>
    </submittedName>
</protein>
<dbReference type="PRINTS" id="PR00249">
    <property type="entry name" value="GPCRSECRETIN"/>
</dbReference>
<dbReference type="AlphaFoldDB" id="A0A915NYZ8"/>
<evidence type="ECO:0000256" key="11">
    <source>
        <dbReference type="SAM" id="MobiDB-lite"/>
    </source>
</evidence>
<dbReference type="Gene3D" id="1.20.1070.10">
    <property type="entry name" value="Rhodopsin 7-helix transmembrane proteins"/>
    <property type="match status" value="1"/>
</dbReference>
<feature type="transmembrane region" description="Helical" evidence="12">
    <location>
        <begin position="302"/>
        <end position="329"/>
    </location>
</feature>
<evidence type="ECO:0000313" key="15">
    <source>
        <dbReference type="Proteomes" id="UP000887560"/>
    </source>
</evidence>
<keyword evidence="8" id="KW-0675">Receptor</keyword>
<feature type="transmembrane region" description="Helical" evidence="12">
    <location>
        <begin position="177"/>
        <end position="196"/>
    </location>
</feature>